<dbReference type="EMBL" id="JAOCZP010000007">
    <property type="protein sequence ID" value="MCT7377488.1"/>
    <property type="molecule type" value="Genomic_DNA"/>
</dbReference>
<feature type="domain" description="Release factor glutamine methyltransferase N-terminal" evidence="7">
    <location>
        <begin position="16"/>
        <end position="85"/>
    </location>
</feature>
<keyword evidence="2 5" id="KW-0808">Transferase</keyword>
<dbReference type="SUPFAM" id="SSF53335">
    <property type="entry name" value="S-adenosyl-L-methionine-dependent methyltransferases"/>
    <property type="match status" value="1"/>
</dbReference>
<evidence type="ECO:0000259" key="6">
    <source>
        <dbReference type="Pfam" id="PF05175"/>
    </source>
</evidence>
<evidence type="ECO:0000313" key="9">
    <source>
        <dbReference type="Proteomes" id="UP001320831"/>
    </source>
</evidence>
<dbReference type="PANTHER" id="PTHR18895">
    <property type="entry name" value="HEMK METHYLTRANSFERASE"/>
    <property type="match status" value="1"/>
</dbReference>
<dbReference type="GO" id="GO:0032259">
    <property type="term" value="P:methylation"/>
    <property type="evidence" value="ECO:0007669"/>
    <property type="project" value="UniProtKB-KW"/>
</dbReference>
<evidence type="ECO:0000256" key="3">
    <source>
        <dbReference type="ARBA" id="ARBA00022691"/>
    </source>
</evidence>
<evidence type="ECO:0000256" key="5">
    <source>
        <dbReference type="HAMAP-Rule" id="MF_02126"/>
    </source>
</evidence>
<dbReference type="Proteomes" id="UP001320831">
    <property type="component" value="Unassembled WGS sequence"/>
</dbReference>
<dbReference type="InterPro" id="IPR019874">
    <property type="entry name" value="RF_methyltr_PrmC"/>
</dbReference>
<evidence type="ECO:0000259" key="7">
    <source>
        <dbReference type="Pfam" id="PF17827"/>
    </source>
</evidence>
<organism evidence="8 9">
    <name type="scientific">Chelativorans salis</name>
    <dbReference type="NCBI Taxonomy" id="2978478"/>
    <lineage>
        <taxon>Bacteria</taxon>
        <taxon>Pseudomonadati</taxon>
        <taxon>Pseudomonadota</taxon>
        <taxon>Alphaproteobacteria</taxon>
        <taxon>Hyphomicrobiales</taxon>
        <taxon>Phyllobacteriaceae</taxon>
        <taxon>Chelativorans</taxon>
    </lineage>
</organism>
<dbReference type="NCBIfam" id="TIGR03534">
    <property type="entry name" value="RF_mod_PrmC"/>
    <property type="match status" value="1"/>
</dbReference>
<dbReference type="HAMAP" id="MF_02126">
    <property type="entry name" value="RF_methyltr_PrmC"/>
    <property type="match status" value="1"/>
</dbReference>
<dbReference type="InterPro" id="IPR029063">
    <property type="entry name" value="SAM-dependent_MTases_sf"/>
</dbReference>
<name>A0ABT2LV86_9HYPH</name>
<dbReference type="Pfam" id="PF05175">
    <property type="entry name" value="MTS"/>
    <property type="match status" value="1"/>
</dbReference>
<dbReference type="InterPro" id="IPR004556">
    <property type="entry name" value="HemK-like"/>
</dbReference>
<keyword evidence="9" id="KW-1185">Reference proteome</keyword>
<dbReference type="InterPro" id="IPR002052">
    <property type="entry name" value="DNA_methylase_N6_adenine_CS"/>
</dbReference>
<dbReference type="EC" id="2.1.1.297" evidence="5"/>
<evidence type="ECO:0000256" key="2">
    <source>
        <dbReference type="ARBA" id="ARBA00022679"/>
    </source>
</evidence>
<dbReference type="Pfam" id="PF17827">
    <property type="entry name" value="PrmC_N"/>
    <property type="match status" value="1"/>
</dbReference>
<dbReference type="RefSeq" id="WP_260906018.1">
    <property type="nucleotide sequence ID" value="NZ_JAOCZP010000007.1"/>
</dbReference>
<comment type="similarity">
    <text evidence="5">Belongs to the protein N5-glutamine methyltransferase family. PrmC subfamily.</text>
</comment>
<dbReference type="PROSITE" id="PS00092">
    <property type="entry name" value="N6_MTASE"/>
    <property type="match status" value="1"/>
</dbReference>
<proteinExistence type="inferred from homology"/>
<feature type="domain" description="Methyltransferase small" evidence="6">
    <location>
        <begin position="128"/>
        <end position="204"/>
    </location>
</feature>
<dbReference type="CDD" id="cd02440">
    <property type="entry name" value="AdoMet_MTases"/>
    <property type="match status" value="1"/>
</dbReference>
<dbReference type="Gene3D" id="1.10.8.10">
    <property type="entry name" value="DNA helicase RuvA subunit, C-terminal domain"/>
    <property type="match status" value="1"/>
</dbReference>
<evidence type="ECO:0000256" key="4">
    <source>
        <dbReference type="ARBA" id="ARBA00048391"/>
    </source>
</evidence>
<feature type="binding site" evidence="5">
    <location>
        <begin position="134"/>
        <end position="138"/>
    </location>
    <ligand>
        <name>S-adenosyl-L-methionine</name>
        <dbReference type="ChEBI" id="CHEBI:59789"/>
    </ligand>
</feature>
<sequence>MAEREEIALGATLDTLLKAVRRQLAECRAEDADFEARLLVEHFTGTSRTDAISDPDRPVTRQAVGEIDAALARRRAGEPVYRILGFREFYGLTLKLSPQTLEPRPDTETLVDLALAEARRIVASRGRCRILDLGTGTGAIALALLSMVPEAEAVGVDISEEALATARTNADINGQRERFVALRSNWLTDVDGMFDLIVSNPPYIPTADLETLSREVREHDPRAALDGGADGLDFYRSIAAGAHRHLEGEGAVAVETGYNQKSAVEAIFAKEGYSTVRTARDLGGRDRAMLFMPVRSG</sequence>
<feature type="binding site" evidence="5">
    <location>
        <begin position="200"/>
        <end position="203"/>
    </location>
    <ligand>
        <name>substrate</name>
    </ligand>
</feature>
<dbReference type="InterPro" id="IPR007848">
    <property type="entry name" value="Small_mtfrase_dom"/>
</dbReference>
<dbReference type="Gene3D" id="3.40.50.150">
    <property type="entry name" value="Vaccinia Virus protein VP39"/>
    <property type="match status" value="1"/>
</dbReference>
<feature type="binding site" evidence="5">
    <location>
        <position position="186"/>
    </location>
    <ligand>
        <name>S-adenosyl-L-methionine</name>
        <dbReference type="ChEBI" id="CHEBI:59789"/>
    </ligand>
</feature>
<dbReference type="InterPro" id="IPR040758">
    <property type="entry name" value="PrmC_N"/>
</dbReference>
<accession>A0ABT2LV86</accession>
<protein>
    <recommendedName>
        <fullName evidence="5">Release factor glutamine methyltransferase</fullName>
        <shortName evidence="5">RF MTase</shortName>
        <ecNumber evidence="5">2.1.1.297</ecNumber>
    </recommendedName>
    <alternativeName>
        <fullName evidence="5">N5-glutamine methyltransferase PrmC</fullName>
    </alternativeName>
    <alternativeName>
        <fullName evidence="5">Protein-(glutamine-N5) MTase PrmC</fullName>
    </alternativeName>
    <alternativeName>
        <fullName evidence="5">Protein-glutamine N-methyltransferase PrmC</fullName>
    </alternativeName>
</protein>
<gene>
    <name evidence="5 8" type="primary">prmC</name>
    <name evidence="8" type="ORF">N5A92_20940</name>
</gene>
<dbReference type="InterPro" id="IPR050320">
    <property type="entry name" value="N5-glutamine_MTase"/>
</dbReference>
<reference evidence="8 9" key="1">
    <citation type="submission" date="2022-09" db="EMBL/GenBank/DDBJ databases">
        <title>Chelativorans salina sp. nov., a novel slightly halophilic bacterium isolated from a saline lake sediment enrichment.</title>
        <authorList>
            <person name="Gao L."/>
            <person name="Fang B.-Z."/>
            <person name="Li W.-J."/>
        </authorList>
    </citation>
    <scope>NUCLEOTIDE SEQUENCE [LARGE SCALE GENOMIC DNA]</scope>
    <source>
        <strain evidence="8 9">EGI FJ00035</strain>
    </source>
</reference>
<keyword evidence="3 5" id="KW-0949">S-adenosyl-L-methionine</keyword>
<feature type="binding site" evidence="5">
    <location>
        <position position="157"/>
    </location>
    <ligand>
        <name>S-adenosyl-L-methionine</name>
        <dbReference type="ChEBI" id="CHEBI:59789"/>
    </ligand>
</feature>
<comment type="catalytic activity">
    <reaction evidence="4 5">
        <text>L-glutaminyl-[peptide chain release factor] + S-adenosyl-L-methionine = N(5)-methyl-L-glutaminyl-[peptide chain release factor] + S-adenosyl-L-homocysteine + H(+)</text>
        <dbReference type="Rhea" id="RHEA:42896"/>
        <dbReference type="Rhea" id="RHEA-COMP:10271"/>
        <dbReference type="Rhea" id="RHEA-COMP:10272"/>
        <dbReference type="ChEBI" id="CHEBI:15378"/>
        <dbReference type="ChEBI" id="CHEBI:30011"/>
        <dbReference type="ChEBI" id="CHEBI:57856"/>
        <dbReference type="ChEBI" id="CHEBI:59789"/>
        <dbReference type="ChEBI" id="CHEBI:61891"/>
        <dbReference type="EC" id="2.1.1.297"/>
    </reaction>
</comment>
<evidence type="ECO:0000313" key="8">
    <source>
        <dbReference type="EMBL" id="MCT7377488.1"/>
    </source>
</evidence>
<feature type="binding site" evidence="5">
    <location>
        <position position="200"/>
    </location>
    <ligand>
        <name>S-adenosyl-L-methionine</name>
        <dbReference type="ChEBI" id="CHEBI:59789"/>
    </ligand>
</feature>
<dbReference type="PANTHER" id="PTHR18895:SF74">
    <property type="entry name" value="MTRF1L RELEASE FACTOR GLUTAMINE METHYLTRANSFERASE"/>
    <property type="match status" value="1"/>
</dbReference>
<dbReference type="NCBIfam" id="TIGR00536">
    <property type="entry name" value="hemK_fam"/>
    <property type="match status" value="1"/>
</dbReference>
<evidence type="ECO:0000256" key="1">
    <source>
        <dbReference type="ARBA" id="ARBA00022603"/>
    </source>
</evidence>
<dbReference type="GO" id="GO:0102559">
    <property type="term" value="F:peptide chain release factor N(5)-glutamine methyltransferase activity"/>
    <property type="evidence" value="ECO:0007669"/>
    <property type="project" value="UniProtKB-EC"/>
</dbReference>
<comment type="function">
    <text evidence="5">Methylates the class 1 translation termination release factors RF1/PrfA and RF2/PrfB on the glutamine residue of the universally conserved GGQ motif.</text>
</comment>
<keyword evidence="1 5" id="KW-0489">Methyltransferase</keyword>
<comment type="caution">
    <text evidence="8">The sequence shown here is derived from an EMBL/GenBank/DDBJ whole genome shotgun (WGS) entry which is preliminary data.</text>
</comment>